<evidence type="ECO:0000313" key="3">
    <source>
        <dbReference type="Proteomes" id="UP000078406"/>
    </source>
</evidence>
<proteinExistence type="predicted"/>
<gene>
    <name evidence="2" type="ORF">APB76_15345</name>
</gene>
<dbReference type="AlphaFoldDB" id="A0A177XXK5"/>
<protein>
    <submittedName>
        <fullName evidence="2">Uncharacterized protein</fullName>
    </submittedName>
</protein>
<evidence type="ECO:0000256" key="1">
    <source>
        <dbReference type="SAM" id="SignalP"/>
    </source>
</evidence>
<name>A0A177XXK5_9VIBR</name>
<reference evidence="2 3" key="1">
    <citation type="journal article" date="2016" name="Syst. Appl. Microbiol.">
        <title>Vibrio bivalvicida sp. nov., a novel larval pathogen for bivalve molluscs reared in a hatchery.</title>
        <authorList>
            <person name="Dubert J."/>
            <person name="Romalde J.L."/>
            <person name="Prado S."/>
            <person name="Barja J.L."/>
        </authorList>
    </citation>
    <scope>NUCLEOTIDE SEQUENCE [LARGE SCALE GENOMIC DNA]</scope>
    <source>
        <strain evidence="2 3">605</strain>
    </source>
</reference>
<dbReference type="Proteomes" id="UP000078406">
    <property type="component" value="Unassembled WGS sequence"/>
</dbReference>
<sequence>MKALTTAALITSLFASTFTIAADFGVSLEWNTDNAEEVLNTMPEQKAAFGKLVEQGEIKDMFVSRSQIDNRSVQMLRFVIEADNPAQVEQKLKDLPLYKKELVKIANIQPMGSKWLDNTPVYNNYGVTITWKKGIEALEMDRVLGIDLQRVISLNQAGLVTSSYLDTQELNDGIVRPIYSVAFLAKDAKHAQELSKQFEAVMLGYATIQVQHLGHKLDLKR</sequence>
<evidence type="ECO:0000313" key="2">
    <source>
        <dbReference type="EMBL" id="OAJ93334.1"/>
    </source>
</evidence>
<comment type="caution">
    <text evidence="2">The sequence shown here is derived from an EMBL/GenBank/DDBJ whole genome shotgun (WGS) entry which is preliminary data.</text>
</comment>
<accession>A0A177XXK5</accession>
<feature type="chain" id="PRO_5008079213" evidence="1">
    <location>
        <begin position="22"/>
        <end position="221"/>
    </location>
</feature>
<dbReference type="RefSeq" id="WP_054961825.1">
    <property type="nucleotide sequence ID" value="NZ_LLEI02000043.1"/>
</dbReference>
<dbReference type="EMBL" id="LLEI02000043">
    <property type="protein sequence ID" value="OAJ93334.1"/>
    <property type="molecule type" value="Genomic_DNA"/>
</dbReference>
<feature type="signal peptide" evidence="1">
    <location>
        <begin position="1"/>
        <end position="21"/>
    </location>
</feature>
<keyword evidence="1" id="KW-0732">Signal</keyword>
<organism evidence="2 3">
    <name type="scientific">Vibrio bivalvicida</name>
    <dbReference type="NCBI Taxonomy" id="1276888"/>
    <lineage>
        <taxon>Bacteria</taxon>
        <taxon>Pseudomonadati</taxon>
        <taxon>Pseudomonadota</taxon>
        <taxon>Gammaproteobacteria</taxon>
        <taxon>Vibrionales</taxon>
        <taxon>Vibrionaceae</taxon>
        <taxon>Vibrio</taxon>
        <taxon>Vibrio oreintalis group</taxon>
    </lineage>
</organism>